<evidence type="ECO:0000313" key="4">
    <source>
        <dbReference type="Proteomes" id="UP001276659"/>
    </source>
</evidence>
<name>A0AAD9ZGR2_9LECA</name>
<accession>A0AAD9ZGR2</accession>
<evidence type="ECO:0000256" key="1">
    <source>
        <dbReference type="SAM" id="MobiDB-lite"/>
    </source>
</evidence>
<sequence>MRPHNIFTLVLACLSIHTFTSAGPVAIHAQSPSQSFTEGSSQNKRQPSTPQQQAGLVKNVPAPGLPSQNVSSRAGAGNGTSPVPGVITNGPTAAASDGVDCNNVTTGRDNRCWAELNLTQWTERWAEDNSCHTDEPFASCFLRLEGFPGLDCTGIKISACTAPQGDNLLKEPEVFYVAYNIYAINQFFLSWWTAVGAASSMASDNVGAIVQLLDPLSSSNTDLDAILITLTGLFALVPGLGYLADGVMSQGWIAFATVMENALFAMPQIGRWLFPIDSATSQVVQMSALSSEMATIIQTVQNNLNKTLVSVMANTNEFLAFASQGNFSESAPSLPDQTNYLLYAFNTYIISQALNGNNVYGVYGQDTNPQALATNGSRTPYDLSDCKSGYNEQGVCDTWWYSTRYSSAFGLDDFSHMNRGYGDILTSLFSNYTTGELLFEGAYTCNANGNYGQPVNVTVNAAGITTGCLSRLRIVTWDMSCDDPNKHSSNGCEFLEIPRQNTFFASCGSHSAYSVMDDPIYCVPASYLGPLIAQNHIQLKR</sequence>
<dbReference type="Proteomes" id="UP001276659">
    <property type="component" value="Unassembled WGS sequence"/>
</dbReference>
<comment type="caution">
    <text evidence="3">The sequence shown here is derived from an EMBL/GenBank/DDBJ whole genome shotgun (WGS) entry which is preliminary data.</text>
</comment>
<feature type="chain" id="PRO_5042047381" evidence="2">
    <location>
        <begin position="23"/>
        <end position="541"/>
    </location>
</feature>
<gene>
    <name evidence="3" type="ORF">OEA41_000533</name>
</gene>
<evidence type="ECO:0000313" key="3">
    <source>
        <dbReference type="EMBL" id="KAK3178398.1"/>
    </source>
</evidence>
<protein>
    <submittedName>
        <fullName evidence="3">Uncharacterized protein</fullName>
    </submittedName>
</protein>
<organism evidence="3 4">
    <name type="scientific">Lepraria neglecta</name>
    <dbReference type="NCBI Taxonomy" id="209136"/>
    <lineage>
        <taxon>Eukaryota</taxon>
        <taxon>Fungi</taxon>
        <taxon>Dikarya</taxon>
        <taxon>Ascomycota</taxon>
        <taxon>Pezizomycotina</taxon>
        <taxon>Lecanoromycetes</taxon>
        <taxon>OSLEUM clade</taxon>
        <taxon>Lecanoromycetidae</taxon>
        <taxon>Lecanorales</taxon>
        <taxon>Lecanorineae</taxon>
        <taxon>Stereocaulaceae</taxon>
        <taxon>Lepraria</taxon>
    </lineage>
</organism>
<dbReference type="AlphaFoldDB" id="A0AAD9ZGR2"/>
<keyword evidence="2" id="KW-0732">Signal</keyword>
<feature type="compositionally biased region" description="Polar residues" evidence="1">
    <location>
        <begin position="30"/>
        <end position="54"/>
    </location>
</feature>
<dbReference type="EMBL" id="JASNWA010000003">
    <property type="protein sequence ID" value="KAK3178398.1"/>
    <property type="molecule type" value="Genomic_DNA"/>
</dbReference>
<reference evidence="3" key="1">
    <citation type="submission" date="2022-11" db="EMBL/GenBank/DDBJ databases">
        <title>Chromosomal genome sequence assembly and mating type (MAT) locus characterization of the leprose asexual lichenized fungus Lepraria neglecta (Nyl.) Erichsen.</title>
        <authorList>
            <person name="Allen J.L."/>
            <person name="Pfeffer B."/>
        </authorList>
    </citation>
    <scope>NUCLEOTIDE SEQUENCE</scope>
    <source>
        <strain evidence="3">Allen 5258</strain>
    </source>
</reference>
<evidence type="ECO:0000256" key="2">
    <source>
        <dbReference type="SAM" id="SignalP"/>
    </source>
</evidence>
<feature type="signal peptide" evidence="2">
    <location>
        <begin position="1"/>
        <end position="22"/>
    </location>
</feature>
<proteinExistence type="predicted"/>
<feature type="region of interest" description="Disordered" evidence="1">
    <location>
        <begin position="30"/>
        <end position="91"/>
    </location>
</feature>
<keyword evidence="4" id="KW-1185">Reference proteome</keyword>